<evidence type="ECO:0000313" key="1">
    <source>
        <dbReference type="EMBL" id="KAL1394572.1"/>
    </source>
</evidence>
<proteinExistence type="predicted"/>
<comment type="caution">
    <text evidence="1">The sequence shown here is derived from an EMBL/GenBank/DDBJ whole genome shotgun (WGS) entry which is preliminary data.</text>
</comment>
<dbReference type="Proteomes" id="UP001562425">
    <property type="component" value="Unassembled WGS sequence"/>
</dbReference>
<protein>
    <submittedName>
        <fullName evidence="1">Uncharacterized protein</fullName>
    </submittedName>
</protein>
<sequence length="35" mass="3893">DPAPPNRTICYSDRGRRWGIPYAILEGVDGFELTG</sequence>
<organism evidence="1 2">
    <name type="scientific">Culex pipiens pipiens</name>
    <name type="common">Northern house mosquito</name>
    <dbReference type="NCBI Taxonomy" id="38569"/>
    <lineage>
        <taxon>Eukaryota</taxon>
        <taxon>Metazoa</taxon>
        <taxon>Ecdysozoa</taxon>
        <taxon>Arthropoda</taxon>
        <taxon>Hexapoda</taxon>
        <taxon>Insecta</taxon>
        <taxon>Pterygota</taxon>
        <taxon>Neoptera</taxon>
        <taxon>Endopterygota</taxon>
        <taxon>Diptera</taxon>
        <taxon>Nematocera</taxon>
        <taxon>Culicoidea</taxon>
        <taxon>Culicidae</taxon>
        <taxon>Culicinae</taxon>
        <taxon>Culicini</taxon>
        <taxon>Culex</taxon>
        <taxon>Culex</taxon>
    </lineage>
</organism>
<name>A0ABD1D4L1_CULPP</name>
<keyword evidence="2" id="KW-1185">Reference proteome</keyword>
<feature type="non-terminal residue" evidence="1">
    <location>
        <position position="1"/>
    </location>
</feature>
<accession>A0ABD1D4L1</accession>
<dbReference type="EMBL" id="JBEHCU010007548">
    <property type="protein sequence ID" value="KAL1394572.1"/>
    <property type="molecule type" value="Genomic_DNA"/>
</dbReference>
<reference evidence="1 2" key="1">
    <citation type="submission" date="2024-05" db="EMBL/GenBank/DDBJ databases">
        <title>Culex pipiens pipiens assembly and annotation.</title>
        <authorList>
            <person name="Alout H."/>
            <person name="Durand T."/>
        </authorList>
    </citation>
    <scope>NUCLEOTIDE SEQUENCE [LARGE SCALE GENOMIC DNA]</scope>
    <source>
        <strain evidence="1">HA-2024</strain>
        <tissue evidence="1">Whole body</tissue>
    </source>
</reference>
<evidence type="ECO:0000313" key="2">
    <source>
        <dbReference type="Proteomes" id="UP001562425"/>
    </source>
</evidence>
<gene>
    <name evidence="1" type="ORF">pipiens_020203</name>
</gene>
<feature type="non-terminal residue" evidence="1">
    <location>
        <position position="35"/>
    </location>
</feature>
<dbReference type="AlphaFoldDB" id="A0ABD1D4L1"/>